<evidence type="ECO:0000256" key="2">
    <source>
        <dbReference type="SAM" id="SignalP"/>
    </source>
</evidence>
<proteinExistence type="predicted"/>
<dbReference type="RefSeq" id="WP_165238132.1">
    <property type="nucleotide sequence ID" value="NZ_JAAKZV010000066.1"/>
</dbReference>
<evidence type="ECO:0000313" key="3">
    <source>
        <dbReference type="EMBL" id="NGN65576.1"/>
    </source>
</evidence>
<organism evidence="3 4">
    <name type="scientific">Streptomyces coryli</name>
    <dbReference type="NCBI Taxonomy" id="1128680"/>
    <lineage>
        <taxon>Bacteria</taxon>
        <taxon>Bacillati</taxon>
        <taxon>Actinomycetota</taxon>
        <taxon>Actinomycetes</taxon>
        <taxon>Kitasatosporales</taxon>
        <taxon>Streptomycetaceae</taxon>
        <taxon>Streptomyces</taxon>
    </lineage>
</organism>
<gene>
    <name evidence="3" type="ORF">G5C51_16930</name>
</gene>
<feature type="region of interest" description="Disordered" evidence="1">
    <location>
        <begin position="46"/>
        <end position="76"/>
    </location>
</feature>
<dbReference type="AlphaFoldDB" id="A0A6G4U1J4"/>
<sequence length="76" mass="7316">MTRRTRRLSVAGISVLAAAGLATGASGALAGDAGDDKPAVHYVVNEEGGSGSAADGKDCPGDKQGGRGSSDAASEL</sequence>
<reference evidence="3 4" key="1">
    <citation type="submission" date="2020-02" db="EMBL/GenBank/DDBJ databases">
        <title>Whole-genome analyses of novel actinobacteria.</title>
        <authorList>
            <person name="Sahin N."/>
        </authorList>
    </citation>
    <scope>NUCLEOTIDE SEQUENCE [LARGE SCALE GENOMIC DNA]</scope>
    <source>
        <strain evidence="3 4">A7024</strain>
    </source>
</reference>
<comment type="caution">
    <text evidence="3">The sequence shown here is derived from an EMBL/GenBank/DDBJ whole genome shotgun (WGS) entry which is preliminary data.</text>
</comment>
<protein>
    <submittedName>
        <fullName evidence="3">Uncharacterized protein</fullName>
    </submittedName>
</protein>
<name>A0A6G4U1J4_9ACTN</name>
<dbReference type="EMBL" id="JAAKZV010000066">
    <property type="protein sequence ID" value="NGN65576.1"/>
    <property type="molecule type" value="Genomic_DNA"/>
</dbReference>
<accession>A0A6G4U1J4</accession>
<feature type="compositionally biased region" description="Basic and acidic residues" evidence="1">
    <location>
        <begin position="55"/>
        <end position="65"/>
    </location>
</feature>
<feature type="signal peptide" evidence="2">
    <location>
        <begin position="1"/>
        <end position="30"/>
    </location>
</feature>
<dbReference type="Proteomes" id="UP000481583">
    <property type="component" value="Unassembled WGS sequence"/>
</dbReference>
<keyword evidence="4" id="KW-1185">Reference proteome</keyword>
<feature type="chain" id="PRO_5026237422" evidence="2">
    <location>
        <begin position="31"/>
        <end position="76"/>
    </location>
</feature>
<evidence type="ECO:0000256" key="1">
    <source>
        <dbReference type="SAM" id="MobiDB-lite"/>
    </source>
</evidence>
<keyword evidence="2" id="KW-0732">Signal</keyword>
<evidence type="ECO:0000313" key="4">
    <source>
        <dbReference type="Proteomes" id="UP000481583"/>
    </source>
</evidence>